<dbReference type="SMART" id="SM00256">
    <property type="entry name" value="FBOX"/>
    <property type="match status" value="1"/>
</dbReference>
<dbReference type="SUPFAM" id="SSF81383">
    <property type="entry name" value="F-box domain"/>
    <property type="match status" value="1"/>
</dbReference>
<feature type="domain" description="F-box" evidence="1">
    <location>
        <begin position="9"/>
        <end position="49"/>
    </location>
</feature>
<accession>A0A7J6VBN2</accession>
<comment type="caution">
    <text evidence="2">The sequence shown here is derived from an EMBL/GenBank/DDBJ whole genome shotgun (WGS) entry which is preliminary data.</text>
</comment>
<evidence type="ECO:0000313" key="2">
    <source>
        <dbReference type="EMBL" id="KAF5182479.1"/>
    </source>
</evidence>
<keyword evidence="3" id="KW-1185">Reference proteome</keyword>
<dbReference type="InterPro" id="IPR001810">
    <property type="entry name" value="F-box_dom"/>
</dbReference>
<dbReference type="Proteomes" id="UP000554482">
    <property type="component" value="Unassembled WGS sequence"/>
</dbReference>
<dbReference type="EMBL" id="JABWDY010034679">
    <property type="protein sequence ID" value="KAF5182479.1"/>
    <property type="molecule type" value="Genomic_DNA"/>
</dbReference>
<dbReference type="OrthoDB" id="1549426at2759"/>
<proteinExistence type="predicted"/>
<sequence length="392" mass="46073">MVTMIVDELCEELVEEILSRVPLKPLTKMKCVSKDWCRLISQLTKSIPRLNPFGLIWFSEYSICFNYNGVYGQHRSNLMLLNVQVQEGKLEYHESCSTLLDGNLDSLCYSDGLLLCCESETRTFEPILYDLILKQLIHLPPVDEFLPEDVEPIGMGLALDDKCLTTRHFKLVCFYYSGCLDFFDCVIYSSETREWKKLRAPVSNYSSINYNGETGMVFGYPSNIELFFQSHCLYHEGLIYWTVHGYLVVYHPKDNFFEIHDLPMKKYWDMDECLWMSNGCLHYSCIDWEFLSVWNCVKGVEIDSNDEYHQNENNRMNTGWWMLKHKVDIKTLKVPEYPEFLLGQPYDLRIHKPCAFDEDFEILYFLIIDLGLVLSYSFETGCLRKVKKLEYA</sequence>
<evidence type="ECO:0000313" key="3">
    <source>
        <dbReference type="Proteomes" id="UP000554482"/>
    </source>
</evidence>
<dbReference type="PANTHER" id="PTHR35546">
    <property type="entry name" value="F-BOX PROTEIN INTERACTION DOMAIN PROTEIN-RELATED"/>
    <property type="match status" value="1"/>
</dbReference>
<name>A0A7J6VBN2_THATH</name>
<protein>
    <recommendedName>
        <fullName evidence="1">F-box domain-containing protein</fullName>
    </recommendedName>
</protein>
<dbReference type="InterPro" id="IPR036047">
    <property type="entry name" value="F-box-like_dom_sf"/>
</dbReference>
<dbReference type="InterPro" id="IPR055290">
    <property type="entry name" value="At3g26010-like"/>
</dbReference>
<reference evidence="2 3" key="1">
    <citation type="submission" date="2020-06" db="EMBL/GenBank/DDBJ databases">
        <title>Transcriptomic and genomic resources for Thalictrum thalictroides and T. hernandezii: Facilitating candidate gene discovery in an emerging model plant lineage.</title>
        <authorList>
            <person name="Arias T."/>
            <person name="Riano-Pachon D.M."/>
            <person name="Di Stilio V.S."/>
        </authorList>
    </citation>
    <scope>NUCLEOTIDE SEQUENCE [LARGE SCALE GENOMIC DNA]</scope>
    <source>
        <strain evidence="3">cv. WT478/WT964</strain>
        <tissue evidence="2">Leaves</tissue>
    </source>
</reference>
<dbReference type="Pfam" id="PF00646">
    <property type="entry name" value="F-box"/>
    <property type="match status" value="1"/>
</dbReference>
<gene>
    <name evidence="2" type="ORF">FRX31_027930</name>
</gene>
<dbReference type="PANTHER" id="PTHR35546:SF130">
    <property type="entry name" value="EXPRESSED PROTEIN"/>
    <property type="match status" value="1"/>
</dbReference>
<evidence type="ECO:0000259" key="1">
    <source>
        <dbReference type="SMART" id="SM00256"/>
    </source>
</evidence>
<organism evidence="2 3">
    <name type="scientific">Thalictrum thalictroides</name>
    <name type="common">Rue-anemone</name>
    <name type="synonym">Anemone thalictroides</name>
    <dbReference type="NCBI Taxonomy" id="46969"/>
    <lineage>
        <taxon>Eukaryota</taxon>
        <taxon>Viridiplantae</taxon>
        <taxon>Streptophyta</taxon>
        <taxon>Embryophyta</taxon>
        <taxon>Tracheophyta</taxon>
        <taxon>Spermatophyta</taxon>
        <taxon>Magnoliopsida</taxon>
        <taxon>Ranunculales</taxon>
        <taxon>Ranunculaceae</taxon>
        <taxon>Thalictroideae</taxon>
        <taxon>Thalictrum</taxon>
    </lineage>
</organism>
<dbReference type="AlphaFoldDB" id="A0A7J6VBN2"/>